<evidence type="ECO:0000313" key="3">
    <source>
        <dbReference type="EMBL" id="RSZ58474.1"/>
    </source>
</evidence>
<sequence>MPSVRSLLSALVLGVFAAPVFAATPAYSVTMIDTGQYDKWRLIDNAGTLYGSSGGYSAFYAGGSKTVLHVSTSPFPTGGITAISKAGHMASYEYWTTIGDLVFASGYLSFNGGTTILGALGHGSAALDTFTHGVNHAGTVVGSSGTDLRLPGGDPHYPRYAAHAYVYSGNKMRDLGTLGGTQSSAMGINAAGTIVGGADNAASLQRAFIYENGRMVDLGAFAGGTSLATGINDAGLIIGHSAHRAGSEERSAFLYANGVMSDLGWSPQRASSAVDINESGQIIAYGVDAGGLQRGFLYQNGQLLQLDTALDPLDNWIVGTTYSINDRGQILADACRLGSCGTVLLSPVPEPETWAMMAAGLALLGVCARRRRARQGTA</sequence>
<reference evidence="3 4" key="1">
    <citation type="submission" date="2018-12" db="EMBL/GenBank/DDBJ databases">
        <authorList>
            <person name="Yang E."/>
        </authorList>
    </citation>
    <scope>NUCLEOTIDE SEQUENCE [LARGE SCALE GENOMIC DNA]</scope>
    <source>
        <strain evidence="3 4">SOD</strain>
    </source>
</reference>
<accession>A0A430HLX0</accession>
<keyword evidence="1" id="KW-0732">Signal</keyword>
<dbReference type="Pfam" id="PF07589">
    <property type="entry name" value="PEP-CTERM"/>
    <property type="match status" value="1"/>
</dbReference>
<organism evidence="3 4">
    <name type="scientific">Massilia atriviolacea</name>
    <dbReference type="NCBI Taxonomy" id="2495579"/>
    <lineage>
        <taxon>Bacteria</taxon>
        <taxon>Pseudomonadati</taxon>
        <taxon>Pseudomonadota</taxon>
        <taxon>Betaproteobacteria</taxon>
        <taxon>Burkholderiales</taxon>
        <taxon>Oxalobacteraceae</taxon>
        <taxon>Telluria group</taxon>
        <taxon>Massilia</taxon>
    </lineage>
</organism>
<dbReference type="InterPro" id="IPR014262">
    <property type="entry name" value="HAF_rpt"/>
</dbReference>
<feature type="domain" description="Ice-binding protein C-terminal" evidence="2">
    <location>
        <begin position="347"/>
        <end position="371"/>
    </location>
</feature>
<feature type="chain" id="PRO_5019038411" evidence="1">
    <location>
        <begin position="23"/>
        <end position="378"/>
    </location>
</feature>
<dbReference type="NCBIfam" id="TIGR02595">
    <property type="entry name" value="PEP_CTERM"/>
    <property type="match status" value="1"/>
</dbReference>
<evidence type="ECO:0000256" key="1">
    <source>
        <dbReference type="SAM" id="SignalP"/>
    </source>
</evidence>
<dbReference type="AlphaFoldDB" id="A0A430HLX0"/>
<name>A0A430HLX0_9BURK</name>
<dbReference type="InterPro" id="IPR013424">
    <property type="entry name" value="Ice-binding_C"/>
</dbReference>
<gene>
    <name evidence="3" type="ORF">EJB06_12550</name>
</gene>
<evidence type="ECO:0000313" key="4">
    <source>
        <dbReference type="Proteomes" id="UP000278085"/>
    </source>
</evidence>
<evidence type="ECO:0000259" key="2">
    <source>
        <dbReference type="Pfam" id="PF07589"/>
    </source>
</evidence>
<dbReference type="RefSeq" id="WP_126074374.1">
    <property type="nucleotide sequence ID" value="NZ_CP051166.1"/>
</dbReference>
<comment type="caution">
    <text evidence="3">The sequence shown here is derived from an EMBL/GenBank/DDBJ whole genome shotgun (WGS) entry which is preliminary data.</text>
</comment>
<dbReference type="Proteomes" id="UP000278085">
    <property type="component" value="Unassembled WGS sequence"/>
</dbReference>
<dbReference type="OrthoDB" id="8558647at2"/>
<dbReference type="EMBL" id="RXLQ01000006">
    <property type="protein sequence ID" value="RSZ58474.1"/>
    <property type="molecule type" value="Genomic_DNA"/>
</dbReference>
<proteinExistence type="predicted"/>
<protein>
    <submittedName>
        <fullName evidence="3">DUF3466 family protein</fullName>
    </submittedName>
</protein>
<feature type="signal peptide" evidence="1">
    <location>
        <begin position="1"/>
        <end position="22"/>
    </location>
</feature>
<keyword evidence="4" id="KW-1185">Reference proteome</keyword>
<dbReference type="NCBIfam" id="TIGR02913">
    <property type="entry name" value="HAF_rpt"/>
    <property type="match status" value="3"/>
</dbReference>